<dbReference type="AlphaFoldDB" id="A0A0A2ML55"/>
<evidence type="ECO:0000256" key="1">
    <source>
        <dbReference type="SAM" id="MobiDB-lite"/>
    </source>
</evidence>
<feature type="compositionally biased region" description="Low complexity" evidence="1">
    <location>
        <begin position="1"/>
        <end position="33"/>
    </location>
</feature>
<comment type="caution">
    <text evidence="2">The sequence shown here is derived from an EMBL/GenBank/DDBJ whole genome shotgun (WGS) entry which is preliminary data.</text>
</comment>
<name>A0A0A2ML55_9FLAO</name>
<organism evidence="2 3">
    <name type="scientific">Flavobacterium subsaxonicum WB 4.1-42 = DSM 21790</name>
    <dbReference type="NCBI Taxonomy" id="1121898"/>
    <lineage>
        <taxon>Bacteria</taxon>
        <taxon>Pseudomonadati</taxon>
        <taxon>Bacteroidota</taxon>
        <taxon>Flavobacteriia</taxon>
        <taxon>Flavobacteriales</taxon>
        <taxon>Flavobacteriaceae</taxon>
        <taxon>Flavobacterium</taxon>
    </lineage>
</organism>
<protein>
    <recommendedName>
        <fullName evidence="4">Branched-chain amino acid aminotransferase</fullName>
    </recommendedName>
</protein>
<dbReference type="EMBL" id="JRLY01000007">
    <property type="protein sequence ID" value="KGO93049.1"/>
    <property type="molecule type" value="Genomic_DNA"/>
</dbReference>
<dbReference type="Proteomes" id="UP000030111">
    <property type="component" value="Unassembled WGS sequence"/>
</dbReference>
<proteinExistence type="predicted"/>
<evidence type="ECO:0000313" key="3">
    <source>
        <dbReference type="Proteomes" id="UP000030111"/>
    </source>
</evidence>
<feature type="region of interest" description="Disordered" evidence="1">
    <location>
        <begin position="1"/>
        <end position="35"/>
    </location>
</feature>
<dbReference type="STRING" id="1121898.GCA_000422725_02579"/>
<keyword evidence="3" id="KW-1185">Reference proteome</keyword>
<accession>A0A0A2ML55</accession>
<dbReference type="Pfam" id="PF16267">
    <property type="entry name" value="DUF4920"/>
    <property type="match status" value="1"/>
</dbReference>
<reference evidence="2 3" key="1">
    <citation type="submission" date="2013-09" db="EMBL/GenBank/DDBJ databases">
        <authorList>
            <person name="Zeng Z."/>
            <person name="Chen C."/>
        </authorList>
    </citation>
    <scope>NUCLEOTIDE SEQUENCE [LARGE SCALE GENOMIC DNA]</scope>
    <source>
        <strain evidence="2 3">WB 4.1-42</strain>
    </source>
</reference>
<dbReference type="InterPro" id="IPR032577">
    <property type="entry name" value="DUF4920"/>
</dbReference>
<evidence type="ECO:0008006" key="4">
    <source>
        <dbReference type="Google" id="ProtNLM"/>
    </source>
</evidence>
<gene>
    <name evidence="2" type="ORF">Q766_10565</name>
</gene>
<evidence type="ECO:0000313" key="2">
    <source>
        <dbReference type="EMBL" id="KGO93049.1"/>
    </source>
</evidence>
<dbReference type="eggNOG" id="ENOG5031D3D">
    <property type="taxonomic scope" value="Bacteria"/>
</dbReference>
<sequence length="185" mass="20022">MEGQTDTVSVDTDTVAAAEEQTPAENVAVTETETTAKPEPVVEVKAAKEVKVDYASFGDKILADNALSKEAMLKKYNSLKAGDTVNIKFKTKIKDVCKKKGCWMALQLPGEKESFVKFKDYAFFVPLNATGQDAVVSGKAFVSEVSVAQLRHYAKDGGKTEAEISKITEPEITYGFLADGVLISK</sequence>